<keyword evidence="3" id="KW-0234">DNA repair</keyword>
<dbReference type="EMBL" id="EQ973966">
    <property type="protein sequence ID" value="EEF36824.1"/>
    <property type="molecule type" value="Genomic_DNA"/>
</dbReference>
<evidence type="ECO:0000256" key="2">
    <source>
        <dbReference type="ARBA" id="ARBA00022763"/>
    </source>
</evidence>
<dbReference type="GO" id="GO:0007064">
    <property type="term" value="P:mitotic sister chromatid cohesion"/>
    <property type="evidence" value="ECO:0007669"/>
    <property type="project" value="InterPro"/>
</dbReference>
<evidence type="ECO:0000313" key="6">
    <source>
        <dbReference type="Proteomes" id="UP000008311"/>
    </source>
</evidence>
<dbReference type="InParanoid" id="B9SHU6"/>
<evidence type="ECO:0000256" key="3">
    <source>
        <dbReference type="ARBA" id="ARBA00023204"/>
    </source>
</evidence>
<evidence type="ECO:0000256" key="1">
    <source>
        <dbReference type="ARBA" id="ARBA00004123"/>
    </source>
</evidence>
<comment type="subcellular location">
    <subcellularLocation>
        <location evidence="1">Nucleus</location>
    </subcellularLocation>
</comment>
<accession>B9SHU6</accession>
<dbReference type="PANTHER" id="PTHR12663">
    <property type="entry name" value="ANDROGEN INDUCED INHIBITOR OF PROLIFERATION AS3 / PDS5-RELATED"/>
    <property type="match status" value="1"/>
</dbReference>
<dbReference type="InterPro" id="IPR039776">
    <property type="entry name" value="Pds5"/>
</dbReference>
<dbReference type="Proteomes" id="UP000008311">
    <property type="component" value="Unassembled WGS sequence"/>
</dbReference>
<proteinExistence type="predicted"/>
<evidence type="ECO:0000256" key="4">
    <source>
        <dbReference type="ARBA" id="ARBA00023242"/>
    </source>
</evidence>
<keyword evidence="4" id="KW-0539">Nucleus</keyword>
<gene>
    <name evidence="5" type="ORF">RCOM_0621630</name>
</gene>
<keyword evidence="2" id="KW-0227">DNA damage</keyword>
<evidence type="ECO:0000313" key="5">
    <source>
        <dbReference type="EMBL" id="EEF36824.1"/>
    </source>
</evidence>
<name>B9SHU6_RICCO</name>
<dbReference type="AlphaFoldDB" id="B9SHU6"/>
<dbReference type="PANTHER" id="PTHR12663:SF0">
    <property type="entry name" value="PRECOCIOUS DISSOCIATION OF SISTERS 5, ISOFORM A"/>
    <property type="match status" value="1"/>
</dbReference>
<organism evidence="5 6">
    <name type="scientific">Ricinus communis</name>
    <name type="common">Castor bean</name>
    <dbReference type="NCBI Taxonomy" id="3988"/>
    <lineage>
        <taxon>Eukaryota</taxon>
        <taxon>Viridiplantae</taxon>
        <taxon>Streptophyta</taxon>
        <taxon>Embryophyta</taxon>
        <taxon>Tracheophyta</taxon>
        <taxon>Spermatophyta</taxon>
        <taxon>Magnoliopsida</taxon>
        <taxon>eudicotyledons</taxon>
        <taxon>Gunneridae</taxon>
        <taxon>Pentapetalae</taxon>
        <taxon>rosids</taxon>
        <taxon>fabids</taxon>
        <taxon>Malpighiales</taxon>
        <taxon>Euphorbiaceae</taxon>
        <taxon>Acalyphoideae</taxon>
        <taxon>Acalypheae</taxon>
        <taxon>Ricinus</taxon>
    </lineage>
</organism>
<dbReference type="CDD" id="cd20404">
    <property type="entry name" value="Tudor_Agenet_AtEML-like"/>
    <property type="match status" value="1"/>
</dbReference>
<dbReference type="GO" id="GO:0005634">
    <property type="term" value="C:nucleus"/>
    <property type="evidence" value="ECO:0007669"/>
    <property type="project" value="UniProtKB-SubCell"/>
</dbReference>
<reference evidence="6" key="1">
    <citation type="journal article" date="2010" name="Nat. Biotechnol.">
        <title>Draft genome sequence of the oilseed species Ricinus communis.</title>
        <authorList>
            <person name="Chan A.P."/>
            <person name="Crabtree J."/>
            <person name="Zhao Q."/>
            <person name="Lorenzi H."/>
            <person name="Orvis J."/>
            <person name="Puiu D."/>
            <person name="Melake-Berhan A."/>
            <person name="Jones K.M."/>
            <person name="Redman J."/>
            <person name="Chen G."/>
            <person name="Cahoon E.B."/>
            <person name="Gedil M."/>
            <person name="Stanke M."/>
            <person name="Haas B.J."/>
            <person name="Wortman J.R."/>
            <person name="Fraser-Liggett C.M."/>
            <person name="Ravel J."/>
            <person name="Rabinowicz P.D."/>
        </authorList>
    </citation>
    <scope>NUCLEOTIDE SEQUENCE [LARGE SCALE GENOMIC DNA]</scope>
    <source>
        <strain evidence="6">cv. Hale</strain>
    </source>
</reference>
<dbReference type="STRING" id="3988.B9SHU6"/>
<keyword evidence="6" id="KW-1185">Reference proteome</keyword>
<protein>
    <submittedName>
        <fullName evidence="5">Uncharacterized protein</fullName>
    </submittedName>
</protein>
<sequence length="193" mass="21920">MPITWKLGERVIENSVSKLVRCMRQAVQYMGFPLDDYGKFVAYICAQNYGTPGHNKVNSFQGTGAEKHLSTSLSSLDMFVLDNGKACLAPNDGKPFAENLIGSRIKVWWQKNMRKSYEGDTVSYDPIEKKHKVRYANGDEKLLLLEKEQWEFVSDESDASGYRGLYDQESLVVNIKGGPQNSILRHSHRPLKQ</sequence>
<dbReference type="GO" id="GO:0006281">
    <property type="term" value="P:DNA repair"/>
    <property type="evidence" value="ECO:0007669"/>
    <property type="project" value="UniProtKB-KW"/>
</dbReference>